<evidence type="ECO:0000313" key="5">
    <source>
        <dbReference type="Proteomes" id="UP001465153"/>
    </source>
</evidence>
<dbReference type="Gene3D" id="3.20.20.80">
    <property type="entry name" value="Glycosidases"/>
    <property type="match status" value="1"/>
</dbReference>
<dbReference type="RefSeq" id="WP_353301700.1">
    <property type="nucleotide sequence ID" value="NZ_BAABWN010000002.1"/>
</dbReference>
<sequence>MTSKDIKNRIKTRDLTLLVIFLALVAWIRPTFHQSYGSDQSINQTSLDKTQSTATITGLDASHFQGEIDWNTVNHDGFKFAFVKATQGTDFTDPRYQENIDALKTTSLLFGSYHFFDPSQDALQQAKFFLQVTGKKHNLPPVLDVEITAGVDKATIQQNVLQWLTFVEKEISCTPIIYTSTDYWNQNLGDKFNRFPLWIADYTTSLQRPSGVDQWLFWQNTNQAKIDGVTTLVDHDIFNGNAEKLASATCGLNP</sequence>
<comment type="caution">
    <text evidence="4">The sequence shown here is derived from an EMBL/GenBank/DDBJ whole genome shotgun (WGS) entry which is preliminary data.</text>
</comment>
<dbReference type="InterPro" id="IPR017853">
    <property type="entry name" value="GH"/>
</dbReference>
<accession>A0ABQ0A5F6</accession>
<dbReference type="Proteomes" id="UP001465153">
    <property type="component" value="Unassembled WGS sequence"/>
</dbReference>
<organism evidence="4 5">
    <name type="scientific">Sessilibacter corallicola</name>
    <dbReference type="NCBI Taxonomy" id="2904075"/>
    <lineage>
        <taxon>Bacteria</taxon>
        <taxon>Pseudomonadati</taxon>
        <taxon>Pseudomonadota</taxon>
        <taxon>Gammaproteobacteria</taxon>
        <taxon>Cellvibrionales</taxon>
        <taxon>Cellvibrionaceae</taxon>
        <taxon>Sessilibacter</taxon>
    </lineage>
</organism>
<keyword evidence="3" id="KW-0326">Glycosidase</keyword>
<dbReference type="Pfam" id="PF01183">
    <property type="entry name" value="Glyco_hydro_25"/>
    <property type="match status" value="1"/>
</dbReference>
<reference evidence="4 5" key="1">
    <citation type="submission" date="2024-04" db="EMBL/GenBank/DDBJ databases">
        <title>Draft genome sequence of Sessilibacter corallicola NBRC 116591.</title>
        <authorList>
            <person name="Miyakawa T."/>
            <person name="Kusuya Y."/>
            <person name="Miura T."/>
        </authorList>
    </citation>
    <scope>NUCLEOTIDE SEQUENCE [LARGE SCALE GENOMIC DNA]</scope>
    <source>
        <strain evidence="4 5">KU-00831-HH</strain>
    </source>
</reference>
<dbReference type="EMBL" id="BAABWN010000002">
    <property type="protein sequence ID" value="GAA6166889.1"/>
    <property type="molecule type" value="Genomic_DNA"/>
</dbReference>
<evidence type="ECO:0008006" key="6">
    <source>
        <dbReference type="Google" id="ProtNLM"/>
    </source>
</evidence>
<name>A0ABQ0A5F6_9GAMM</name>
<dbReference type="PROSITE" id="PS51904">
    <property type="entry name" value="GLYCOSYL_HYDROL_F25_2"/>
    <property type="match status" value="1"/>
</dbReference>
<gene>
    <name evidence="4" type="ORF">NBRC116591_06990</name>
</gene>
<dbReference type="PANTHER" id="PTHR34135">
    <property type="entry name" value="LYSOZYME"/>
    <property type="match status" value="1"/>
</dbReference>
<proteinExistence type="inferred from homology"/>
<dbReference type="SUPFAM" id="SSF51445">
    <property type="entry name" value="(Trans)glycosidases"/>
    <property type="match status" value="1"/>
</dbReference>
<evidence type="ECO:0000256" key="1">
    <source>
        <dbReference type="ARBA" id="ARBA00010646"/>
    </source>
</evidence>
<dbReference type="PANTHER" id="PTHR34135:SF2">
    <property type="entry name" value="LYSOZYME"/>
    <property type="match status" value="1"/>
</dbReference>
<evidence type="ECO:0000313" key="4">
    <source>
        <dbReference type="EMBL" id="GAA6166889.1"/>
    </source>
</evidence>
<keyword evidence="5" id="KW-1185">Reference proteome</keyword>
<comment type="similarity">
    <text evidence="1">Belongs to the glycosyl hydrolase 25 family.</text>
</comment>
<evidence type="ECO:0000256" key="2">
    <source>
        <dbReference type="ARBA" id="ARBA00022801"/>
    </source>
</evidence>
<dbReference type="InterPro" id="IPR018077">
    <property type="entry name" value="Glyco_hydro_fam25_subgr"/>
</dbReference>
<evidence type="ECO:0000256" key="3">
    <source>
        <dbReference type="ARBA" id="ARBA00023295"/>
    </source>
</evidence>
<dbReference type="InterPro" id="IPR002053">
    <property type="entry name" value="Glyco_hydro_25"/>
</dbReference>
<protein>
    <recommendedName>
        <fullName evidence="6">Lysozyme</fullName>
    </recommendedName>
</protein>
<keyword evidence="2" id="KW-0378">Hydrolase</keyword>
<dbReference type="SMART" id="SM00641">
    <property type="entry name" value="Glyco_25"/>
    <property type="match status" value="1"/>
</dbReference>